<gene>
    <name evidence="4" type="ORF">O181_040726</name>
</gene>
<dbReference type="Pfam" id="PF00078">
    <property type="entry name" value="RVT_1"/>
    <property type="match status" value="1"/>
</dbReference>
<dbReference type="Gene3D" id="3.10.10.10">
    <property type="entry name" value="HIV Type 1 Reverse Transcriptase, subunit A, domain 1"/>
    <property type="match status" value="1"/>
</dbReference>
<sequence length="673" mass="75994">MAAALEASPKASKAEILAHSNQPLFSQAEPNFLKMMEQMTQFMGKLTQEVSPRNNFKAPPFNTPSIKAPDSFDGTQAHKLSGFIQSFQLIFHNDPENFFSDRKKSLYSTSFLTCRAGKWIELYLSNISNEDPSYLLNNWKLFKKHSFTLFGDPKEVRKAEQELDNSRMKESGHVSLYIADFRILKFTQGRRPHLGYVFIYHFNPIIKWKNGFITYDSNGINSSTSNNLATYVNSVSLVGELKTPSLPSPVHIPSIMSSYSLHLSRDEVFKEIKDVAISSLHLVQGDMHLPPSSFNESLEEQWDEEEEPEEIGTVLRVVPPAYSQSLDVFSKVKAEKLPPHCACDHHIELEGILPPVGVIYSLSNQESDTLQAYNSEDLDKGFIKPSSSSRGVPVLFVKKTDGHFCLCVDYPKLNSVTRKNRYPVPPMNQLLIVFNGSTIFSKIDLCGAYNLLRIKEGDEQLTAFGTKYGIYEYMVMPFGLTNAPSSKNLVNDIFAEFLDIFVVFYSDNIMVFSISEEEHVKNLSSVLQRLRDNNLSPKASKFLFHSSSVEYLGYFVSSDGLEMDSSKVQKILNWPQPKNLKALQSFLGFANLYCCFIEFYYERSTSLTSLLKKDSPFIFNEEAFKTDASDYSLGAVLSKVNDSGMHPIAFDSGTLLPAELNYEIHDTELLGIV</sequence>
<dbReference type="PANTHER" id="PTHR37984">
    <property type="entry name" value="PROTEIN CBG26694"/>
    <property type="match status" value="1"/>
</dbReference>
<dbReference type="Proteomes" id="UP000765509">
    <property type="component" value="Unassembled WGS sequence"/>
</dbReference>
<dbReference type="Gene3D" id="3.30.70.270">
    <property type="match status" value="2"/>
</dbReference>
<accession>A0A9Q3HDN1</accession>
<dbReference type="InterPro" id="IPR000477">
    <property type="entry name" value="RT_dom"/>
</dbReference>
<evidence type="ECO:0008006" key="6">
    <source>
        <dbReference type="Google" id="ProtNLM"/>
    </source>
</evidence>
<evidence type="ECO:0000256" key="1">
    <source>
        <dbReference type="ARBA" id="ARBA00023268"/>
    </source>
</evidence>
<protein>
    <recommendedName>
        <fullName evidence="6">Reverse transcriptase domain-containing protein</fullName>
    </recommendedName>
</protein>
<dbReference type="EMBL" id="AVOT02016100">
    <property type="protein sequence ID" value="MBW0501011.1"/>
    <property type="molecule type" value="Genomic_DNA"/>
</dbReference>
<keyword evidence="5" id="KW-1185">Reference proteome</keyword>
<dbReference type="PANTHER" id="PTHR37984:SF5">
    <property type="entry name" value="PROTEIN NYNRIN-LIKE"/>
    <property type="match status" value="1"/>
</dbReference>
<evidence type="ECO:0000313" key="4">
    <source>
        <dbReference type="EMBL" id="MBW0501011.1"/>
    </source>
</evidence>
<dbReference type="InterPro" id="IPR050951">
    <property type="entry name" value="Retrovirus_Pol_polyprotein"/>
</dbReference>
<reference evidence="4" key="1">
    <citation type="submission" date="2021-03" db="EMBL/GenBank/DDBJ databases">
        <title>Draft genome sequence of rust myrtle Austropuccinia psidii MF-1, a brazilian biotype.</title>
        <authorList>
            <person name="Quecine M.C."/>
            <person name="Pachon D.M.R."/>
            <person name="Bonatelli M.L."/>
            <person name="Correr F.H."/>
            <person name="Franceschini L.M."/>
            <person name="Leite T.F."/>
            <person name="Margarido G.R.A."/>
            <person name="Almeida C.A."/>
            <person name="Ferrarezi J.A."/>
            <person name="Labate C.A."/>
        </authorList>
    </citation>
    <scope>NUCLEOTIDE SEQUENCE</scope>
    <source>
        <strain evidence="4">MF-1</strain>
    </source>
</reference>
<evidence type="ECO:0000313" key="5">
    <source>
        <dbReference type="Proteomes" id="UP000765509"/>
    </source>
</evidence>
<feature type="domain" description="Reverse transcriptase" evidence="2">
    <location>
        <begin position="405"/>
        <end position="554"/>
    </location>
</feature>
<proteinExistence type="predicted"/>
<comment type="caution">
    <text evidence="4">The sequence shown here is derived from an EMBL/GenBank/DDBJ whole genome shotgun (WGS) entry which is preliminary data.</text>
</comment>
<feature type="domain" description="Reverse transcriptase/retrotransposon-derived protein RNase H-like" evidence="3">
    <location>
        <begin position="624"/>
        <end position="673"/>
    </location>
</feature>
<dbReference type="OrthoDB" id="2446696at2759"/>
<keyword evidence="1" id="KW-0511">Multifunctional enzyme</keyword>
<dbReference type="InterPro" id="IPR043128">
    <property type="entry name" value="Rev_trsase/Diguanyl_cyclase"/>
</dbReference>
<evidence type="ECO:0000259" key="2">
    <source>
        <dbReference type="Pfam" id="PF00078"/>
    </source>
</evidence>
<name>A0A9Q3HDN1_9BASI</name>
<dbReference type="CDD" id="cd01647">
    <property type="entry name" value="RT_LTR"/>
    <property type="match status" value="1"/>
</dbReference>
<dbReference type="AlphaFoldDB" id="A0A9Q3HDN1"/>
<dbReference type="SUPFAM" id="SSF56672">
    <property type="entry name" value="DNA/RNA polymerases"/>
    <property type="match status" value="1"/>
</dbReference>
<dbReference type="InterPro" id="IPR043502">
    <property type="entry name" value="DNA/RNA_pol_sf"/>
</dbReference>
<evidence type="ECO:0000259" key="3">
    <source>
        <dbReference type="Pfam" id="PF17919"/>
    </source>
</evidence>
<dbReference type="InterPro" id="IPR041577">
    <property type="entry name" value="RT_RNaseH_2"/>
</dbReference>
<dbReference type="Pfam" id="PF17919">
    <property type="entry name" value="RT_RNaseH_2"/>
    <property type="match status" value="1"/>
</dbReference>
<dbReference type="GO" id="GO:0003824">
    <property type="term" value="F:catalytic activity"/>
    <property type="evidence" value="ECO:0007669"/>
    <property type="project" value="UniProtKB-KW"/>
</dbReference>
<organism evidence="4 5">
    <name type="scientific">Austropuccinia psidii MF-1</name>
    <dbReference type="NCBI Taxonomy" id="1389203"/>
    <lineage>
        <taxon>Eukaryota</taxon>
        <taxon>Fungi</taxon>
        <taxon>Dikarya</taxon>
        <taxon>Basidiomycota</taxon>
        <taxon>Pucciniomycotina</taxon>
        <taxon>Pucciniomycetes</taxon>
        <taxon>Pucciniales</taxon>
        <taxon>Sphaerophragmiaceae</taxon>
        <taxon>Austropuccinia</taxon>
    </lineage>
</organism>